<evidence type="ECO:0000256" key="1">
    <source>
        <dbReference type="ARBA" id="ARBA00004123"/>
    </source>
</evidence>
<dbReference type="Gene3D" id="1.25.10.10">
    <property type="entry name" value="Leucine-rich Repeat Variant"/>
    <property type="match status" value="1"/>
</dbReference>
<dbReference type="PANTHER" id="PTHR10997:SF8">
    <property type="entry name" value="EXPORTIN-2"/>
    <property type="match status" value="1"/>
</dbReference>
<dbReference type="GO" id="GO:0031267">
    <property type="term" value="F:small GTPase binding"/>
    <property type="evidence" value="ECO:0007669"/>
    <property type="project" value="InterPro"/>
</dbReference>
<evidence type="ECO:0000256" key="2">
    <source>
        <dbReference type="ARBA" id="ARBA00022448"/>
    </source>
</evidence>
<evidence type="ECO:0000259" key="4">
    <source>
        <dbReference type="PROSITE" id="PS50166"/>
    </source>
</evidence>
<dbReference type="Pfam" id="PF03810">
    <property type="entry name" value="IBN_N"/>
    <property type="match status" value="1"/>
</dbReference>
<evidence type="ECO:0000313" key="5">
    <source>
        <dbReference type="EMBL" id="KAI6658679.1"/>
    </source>
</evidence>
<dbReference type="AlphaFoldDB" id="A0AAV7KC21"/>
<dbReference type="GO" id="GO:0005635">
    <property type="term" value="C:nuclear envelope"/>
    <property type="evidence" value="ECO:0007669"/>
    <property type="project" value="TreeGrafter"/>
</dbReference>
<name>A0AAV7KC21_9METZ</name>
<dbReference type="InterPro" id="IPR001494">
    <property type="entry name" value="Importin-beta_N"/>
</dbReference>
<organism evidence="5 6">
    <name type="scientific">Oopsacas minuta</name>
    <dbReference type="NCBI Taxonomy" id="111878"/>
    <lineage>
        <taxon>Eukaryota</taxon>
        <taxon>Metazoa</taxon>
        <taxon>Porifera</taxon>
        <taxon>Hexactinellida</taxon>
        <taxon>Hexasterophora</taxon>
        <taxon>Lyssacinosida</taxon>
        <taxon>Leucopsacidae</taxon>
        <taxon>Oopsacas</taxon>
    </lineage>
</organism>
<dbReference type="GO" id="GO:0006611">
    <property type="term" value="P:protein export from nucleus"/>
    <property type="evidence" value="ECO:0007669"/>
    <property type="project" value="TreeGrafter"/>
</dbReference>
<dbReference type="PANTHER" id="PTHR10997">
    <property type="entry name" value="IMPORTIN-7, 8, 11"/>
    <property type="match status" value="1"/>
</dbReference>
<proteinExistence type="predicted"/>
<dbReference type="SMART" id="SM00913">
    <property type="entry name" value="IBN_N"/>
    <property type="match status" value="1"/>
</dbReference>
<keyword evidence="2" id="KW-0813">Transport</keyword>
<comment type="caution">
    <text evidence="5">The sequence shown here is derived from an EMBL/GenBank/DDBJ whole genome shotgun (WGS) entry which is preliminary data.</text>
</comment>
<comment type="subcellular location">
    <subcellularLocation>
        <location evidence="1">Nucleus</location>
    </subcellularLocation>
</comment>
<dbReference type="InterPro" id="IPR016024">
    <property type="entry name" value="ARM-type_fold"/>
</dbReference>
<dbReference type="PROSITE" id="PS50166">
    <property type="entry name" value="IMPORTIN_B_NT"/>
    <property type="match status" value="1"/>
</dbReference>
<keyword evidence="6" id="KW-1185">Reference proteome</keyword>
<gene>
    <name evidence="5" type="ORF">LOD99_10996</name>
</gene>
<evidence type="ECO:0000313" key="6">
    <source>
        <dbReference type="Proteomes" id="UP001165289"/>
    </source>
</evidence>
<dbReference type="EMBL" id="JAKMXF010000084">
    <property type="protein sequence ID" value="KAI6658679.1"/>
    <property type="molecule type" value="Genomic_DNA"/>
</dbReference>
<dbReference type="GO" id="GO:0005049">
    <property type="term" value="F:nuclear export signal receptor activity"/>
    <property type="evidence" value="ECO:0007669"/>
    <property type="project" value="TreeGrafter"/>
</dbReference>
<sequence length="110" mass="12404">MDPALLSLSEFLNQTLSADDSIRRPAEQGMESLHTEAGYSLLLLKLIQESSVSSHISQAAAIAFKNFVKRYWDPVDENDCISLQDRLVYLCSKVTVTVRLSLLLYFTFCL</sequence>
<dbReference type="InterPro" id="IPR011989">
    <property type="entry name" value="ARM-like"/>
</dbReference>
<evidence type="ECO:0000256" key="3">
    <source>
        <dbReference type="ARBA" id="ARBA00023242"/>
    </source>
</evidence>
<dbReference type="SUPFAM" id="SSF48371">
    <property type="entry name" value="ARM repeat"/>
    <property type="match status" value="1"/>
</dbReference>
<keyword evidence="3" id="KW-0539">Nucleus</keyword>
<accession>A0AAV7KC21</accession>
<dbReference type="Proteomes" id="UP001165289">
    <property type="component" value="Unassembled WGS sequence"/>
</dbReference>
<feature type="domain" description="Importin N-terminal" evidence="4">
    <location>
        <begin position="26"/>
        <end position="93"/>
    </location>
</feature>
<reference evidence="5 6" key="1">
    <citation type="journal article" date="2023" name="BMC Biol.">
        <title>The compact genome of the sponge Oopsacas minuta (Hexactinellida) is lacking key metazoan core genes.</title>
        <authorList>
            <person name="Santini S."/>
            <person name="Schenkelaars Q."/>
            <person name="Jourda C."/>
            <person name="Duchesne M."/>
            <person name="Belahbib H."/>
            <person name="Rocher C."/>
            <person name="Selva M."/>
            <person name="Riesgo A."/>
            <person name="Vervoort M."/>
            <person name="Leys S.P."/>
            <person name="Kodjabachian L."/>
            <person name="Le Bivic A."/>
            <person name="Borchiellini C."/>
            <person name="Claverie J.M."/>
            <person name="Renard E."/>
        </authorList>
    </citation>
    <scope>NUCLEOTIDE SEQUENCE [LARGE SCALE GENOMIC DNA]</scope>
    <source>
        <strain evidence="5">SPO-2</strain>
    </source>
</reference>
<dbReference type="GO" id="GO:0005829">
    <property type="term" value="C:cytosol"/>
    <property type="evidence" value="ECO:0007669"/>
    <property type="project" value="TreeGrafter"/>
</dbReference>
<dbReference type="GO" id="GO:0006606">
    <property type="term" value="P:protein import into nucleus"/>
    <property type="evidence" value="ECO:0007669"/>
    <property type="project" value="TreeGrafter"/>
</dbReference>
<protein>
    <submittedName>
        <fullName evidence="5">Importin nuclear transport</fullName>
    </submittedName>
</protein>